<dbReference type="AlphaFoldDB" id="A0A1A9V674"/>
<dbReference type="InterPro" id="IPR011545">
    <property type="entry name" value="DEAD/DEAH_box_helicase_dom"/>
</dbReference>
<reference evidence="2" key="1">
    <citation type="submission" date="2020-05" db="UniProtKB">
        <authorList>
            <consortium name="EnsemblMetazoa"/>
        </authorList>
    </citation>
    <scope>IDENTIFICATION</scope>
    <source>
        <strain evidence="2">TTRI</strain>
    </source>
</reference>
<feature type="domain" description="DEAD/DEAH-box helicase" evidence="1">
    <location>
        <begin position="45"/>
        <end position="83"/>
    </location>
</feature>
<dbReference type="GO" id="GO:0003676">
    <property type="term" value="F:nucleic acid binding"/>
    <property type="evidence" value="ECO:0007669"/>
    <property type="project" value="InterPro"/>
</dbReference>
<protein>
    <recommendedName>
        <fullName evidence="1">DEAD/DEAH-box helicase domain-containing protein</fullName>
    </recommendedName>
</protein>
<evidence type="ECO:0000259" key="1">
    <source>
        <dbReference type="Pfam" id="PF00270"/>
    </source>
</evidence>
<dbReference type="PANTHER" id="PTHR47958">
    <property type="entry name" value="ATP-DEPENDENT RNA HELICASE DBP3"/>
    <property type="match status" value="1"/>
</dbReference>
<dbReference type="Pfam" id="PF00270">
    <property type="entry name" value="DEAD"/>
    <property type="match status" value="1"/>
</dbReference>
<keyword evidence="3" id="KW-1185">Reference proteome</keyword>
<proteinExistence type="predicted"/>
<dbReference type="GO" id="GO:0005524">
    <property type="term" value="F:ATP binding"/>
    <property type="evidence" value="ECO:0007669"/>
    <property type="project" value="InterPro"/>
</dbReference>
<organism evidence="2 3">
    <name type="scientific">Glossina austeni</name>
    <name type="common">Savannah tsetse fly</name>
    <dbReference type="NCBI Taxonomy" id="7395"/>
    <lineage>
        <taxon>Eukaryota</taxon>
        <taxon>Metazoa</taxon>
        <taxon>Ecdysozoa</taxon>
        <taxon>Arthropoda</taxon>
        <taxon>Hexapoda</taxon>
        <taxon>Insecta</taxon>
        <taxon>Pterygota</taxon>
        <taxon>Neoptera</taxon>
        <taxon>Endopterygota</taxon>
        <taxon>Diptera</taxon>
        <taxon>Brachycera</taxon>
        <taxon>Muscomorpha</taxon>
        <taxon>Hippoboscoidea</taxon>
        <taxon>Glossinidae</taxon>
        <taxon>Glossina</taxon>
    </lineage>
</organism>
<dbReference type="STRING" id="7395.A0A1A9V674"/>
<dbReference type="Proteomes" id="UP000078200">
    <property type="component" value="Unassembled WGS sequence"/>
</dbReference>
<name>A0A1A9V674_GLOAU</name>
<dbReference type="Gene3D" id="3.40.50.300">
    <property type="entry name" value="P-loop containing nucleotide triphosphate hydrolases"/>
    <property type="match status" value="1"/>
</dbReference>
<dbReference type="SUPFAM" id="SSF52540">
    <property type="entry name" value="P-loop containing nucleoside triphosphate hydrolases"/>
    <property type="match status" value="1"/>
</dbReference>
<dbReference type="VEuPathDB" id="VectorBase:GAUT027255"/>
<evidence type="ECO:0000313" key="2">
    <source>
        <dbReference type="EnsemblMetazoa" id="GAUT027255-PA"/>
    </source>
</evidence>
<evidence type="ECO:0000313" key="3">
    <source>
        <dbReference type="Proteomes" id="UP000078200"/>
    </source>
</evidence>
<dbReference type="InterPro" id="IPR027417">
    <property type="entry name" value="P-loop_NTPase"/>
</dbReference>
<dbReference type="GO" id="GO:0010468">
    <property type="term" value="P:regulation of gene expression"/>
    <property type="evidence" value="ECO:0007669"/>
    <property type="project" value="UniProtKB-ARBA"/>
</dbReference>
<dbReference type="EnsemblMetazoa" id="GAUT027255-RA">
    <property type="protein sequence ID" value="GAUT027255-PA"/>
    <property type="gene ID" value="GAUT027255"/>
</dbReference>
<accession>A0A1A9V674</accession>
<sequence>MQNELLRLADQAKTVLDDERETQCFGQYPDLLAELAKQQFEKPSPMQVQAWPTMLKGEDLIVIVQMRTGKTLAFLLRALIHIKYQSIPRNILIKGECNNLKV</sequence>